<dbReference type="EMBL" id="BKCJ010010060">
    <property type="protein sequence ID" value="GEU89888.1"/>
    <property type="molecule type" value="Genomic_DNA"/>
</dbReference>
<dbReference type="InterPro" id="IPR001584">
    <property type="entry name" value="Integrase_cat-core"/>
</dbReference>
<dbReference type="CDD" id="cd01647">
    <property type="entry name" value="RT_LTR"/>
    <property type="match status" value="1"/>
</dbReference>
<keyword evidence="7" id="KW-0175">Coiled coil</keyword>
<feature type="region of interest" description="Disordered" evidence="8">
    <location>
        <begin position="354"/>
        <end position="396"/>
    </location>
</feature>
<dbReference type="PROSITE" id="PS50994">
    <property type="entry name" value="INTEGRASE"/>
    <property type="match status" value="2"/>
</dbReference>
<evidence type="ECO:0000256" key="3">
    <source>
        <dbReference type="ARBA" id="ARBA00022722"/>
    </source>
</evidence>
<sequence>MHTGSQSRNNFPQQKASPVIVEPLCIEFPFLKDQSQENPPPEVSMAYNRTMAELLQAPTEGYEDAIVIPEITANNFELKHSLINLVQNKQFFGLDKEDPHAHIRFDESFYEAWERFNDLLRACPHHGFSELHQLDTFYNALNINDQDSLNSTAGEIFLDKMPRECLKIIESKSKVRQSRAKAVVAKICMSSSTLSISSNVATPSTTPAPVKAVEPNCVTCGGATHTKIVPLPTKMIIETTFKSMCRRQPQQVTIKETPVSDLRWLLIKSDPSVFLPIRIIKTILIGETILIKTEVEISTSLISTHLLSIKANFIDLSQGQSTQNQCQNIQNQNQNLQIQMATLTEMMSKLVSSNTVLSSGSGTLPGPKTPSPSKQGTKVTKDQMQTPSLQNTAPVQPSVIQSESQALVSEPVVAPVGAPMPNSKPSIPYPSRRDNEKCRDQANEQIEKFYEIFKDMSFEISFTDALTLMPKFASTLKALIGNKEKLNEMARTPMNEHCLAVILNKLPQKLRDPGKFIIPCEFPRMDECLALADLADFVVVDFKPDPRVPLIIWRCFLKTGRALIDVHKGELTLRIGKEAITYNLDQTVRYSTNYDQMMANKIDVICEIYSQEVLGFSDVTASGNPTPDDDPIVSTTSPTLTPFRDSDFLLFEEVAAFLGLEDDPDSPKINPFYYDQEGDILLLEAILNSKPLPPLPSHEQYLPSYKKELKVCEAKTVKSFVDEPPEKEVEKLLDAGLIYPISDSPWVSPVHCVPKKGGFHVVDNEENELIPTRLVIGWWVCIDYRKLNEATRKDHFPLPFMDQMLERLVENEYYCFLDGFSGYFQIPIDPRDQEKTMFTCPYGTFAYRHMPFGLCNAPGTFQRCAVLGKRHEKHFKPIHYASKMMNDTETNYTITEKEMLAVVYAFEKFRSHLIMNKSIVHTDHSTLKYLFAKNDAKARLLRWVLLLQEFDFKVLDTKGAENLVADHLSRLENPYENVLDPKEINETFPLETLSMLTFRGDFSAPWFVDFANYHAGNFIVKGMTSQQKNKFFKDVKHYFWDDPFLFNICADQLIRRCVHGKEALNILEACHNGPTGGHHGANLTAKKIFDSGFFCPTIYKDAYEFVKNCDSCQRQGNISQRDEMPQNSIQVWKIFDVWGIDFMGLFPSLQGNKYILVAVDYLSKWVKAKALPTNDARVVCKFLKSLFARFGSPRAIISDRGTHFCNDQFTKVMLKYGVTHRLSTVYYPQTSGQVEVSNCGLKRILERTIGKNRASWSDKLDDALWAFRTSYKTPIGCTPYKLVYEKACHLSIELKHKAYWALKQANFDLSVAGDHRKDCPDCKVSRALSFCLSFTRASHPQLQFGNPVLDTKGAENLAADHLSRLENPYENVLDPKEINETFALETLSIVTFRGDSSAPWFADFANYHAGNFIVKAKALPTNDARVVCKFLKSLFAKFGSPRAIISDRETHFCNDQFTKVILKYGVTHRLFTAYHPQTSGQVEVSNPGLKRILERTIVIRWCVHGQEAVNILTAFHNGPIGGHHGANFTAKKSLIPVFIGLLFTEMPITWSHGVTLVNVKVLQVSAVDIWFPLSVSDFLLKEVDAFVALDNDPTLPKVELKDLPPYLEYVFLEGDDKLPVIIAKDLSVEEKNALITVLKSHKRAIAWKLFVIKGIALEFCTHKILMEDDFQPMGVDFMGPFPSSRGNKYILVAVDYLSKWVEAKADRGTHFCNDQFAKVMLKFGVTHRLATSYNPRTSGQVEFVYGKACHLSIELEHKACWALKHANFDLQTAGDHRKVQLNELRDQDYENSLIYKEKTKRLHDSKIKDRVFNIGDRVLLFNSRLKIFPGKLKTRWSGPFTITHVFPYGTVELS</sequence>
<evidence type="ECO:0000313" key="10">
    <source>
        <dbReference type="EMBL" id="GEU89888.1"/>
    </source>
</evidence>
<keyword evidence="4" id="KW-0255">Endonuclease</keyword>
<dbReference type="SUPFAM" id="SSF53098">
    <property type="entry name" value="Ribonuclease H-like"/>
    <property type="match status" value="3"/>
</dbReference>
<dbReference type="GO" id="GO:0003964">
    <property type="term" value="F:RNA-directed DNA polymerase activity"/>
    <property type="evidence" value="ECO:0007669"/>
    <property type="project" value="UniProtKB-KW"/>
</dbReference>
<evidence type="ECO:0000256" key="7">
    <source>
        <dbReference type="SAM" id="Coils"/>
    </source>
</evidence>
<dbReference type="GO" id="GO:0015074">
    <property type="term" value="P:DNA integration"/>
    <property type="evidence" value="ECO:0007669"/>
    <property type="project" value="InterPro"/>
</dbReference>
<evidence type="ECO:0000256" key="2">
    <source>
        <dbReference type="ARBA" id="ARBA00022695"/>
    </source>
</evidence>
<dbReference type="InterPro" id="IPR041588">
    <property type="entry name" value="Integrase_H2C2"/>
</dbReference>
<accession>A0A6L2NU96</accession>
<feature type="coiled-coil region" evidence="7">
    <location>
        <begin position="319"/>
        <end position="346"/>
    </location>
</feature>
<feature type="domain" description="Integrase catalytic" evidence="9">
    <location>
        <begin position="1121"/>
        <end position="1287"/>
    </location>
</feature>
<dbReference type="InterPro" id="IPR041373">
    <property type="entry name" value="RT_RNaseH"/>
</dbReference>
<organism evidence="10">
    <name type="scientific">Tanacetum cinerariifolium</name>
    <name type="common">Dalmatian daisy</name>
    <name type="synonym">Chrysanthemum cinerariifolium</name>
    <dbReference type="NCBI Taxonomy" id="118510"/>
    <lineage>
        <taxon>Eukaryota</taxon>
        <taxon>Viridiplantae</taxon>
        <taxon>Streptophyta</taxon>
        <taxon>Embryophyta</taxon>
        <taxon>Tracheophyta</taxon>
        <taxon>Spermatophyta</taxon>
        <taxon>Magnoliopsida</taxon>
        <taxon>eudicotyledons</taxon>
        <taxon>Gunneridae</taxon>
        <taxon>Pentapetalae</taxon>
        <taxon>asterids</taxon>
        <taxon>campanulids</taxon>
        <taxon>Asterales</taxon>
        <taxon>Asteraceae</taxon>
        <taxon>Asteroideae</taxon>
        <taxon>Anthemideae</taxon>
        <taxon>Anthemidinae</taxon>
        <taxon>Tanacetum</taxon>
    </lineage>
</organism>
<gene>
    <name evidence="10" type="ORF">Tci_061866</name>
</gene>
<evidence type="ECO:0000256" key="6">
    <source>
        <dbReference type="ARBA" id="ARBA00022918"/>
    </source>
</evidence>
<protein>
    <submittedName>
        <fullName evidence="10">Reverse transcriptase domain-containing protein</fullName>
    </submittedName>
</protein>
<dbReference type="FunFam" id="3.30.420.10:FF:000032">
    <property type="entry name" value="Retrovirus-related Pol polyprotein from transposon 297-like Protein"/>
    <property type="match status" value="1"/>
</dbReference>
<dbReference type="Gene3D" id="3.30.420.10">
    <property type="entry name" value="Ribonuclease H-like superfamily/Ribonuclease H"/>
    <property type="match status" value="4"/>
</dbReference>
<dbReference type="CDD" id="cd09274">
    <property type="entry name" value="RNase_HI_RT_Ty3"/>
    <property type="match status" value="1"/>
</dbReference>
<dbReference type="InterPro" id="IPR043128">
    <property type="entry name" value="Rev_trsase/Diguanyl_cyclase"/>
</dbReference>
<feature type="region of interest" description="Disordered" evidence="8">
    <location>
        <begin position="414"/>
        <end position="435"/>
    </location>
</feature>
<feature type="compositionally biased region" description="Polar residues" evidence="8">
    <location>
        <begin position="371"/>
        <end position="396"/>
    </location>
</feature>
<dbReference type="GO" id="GO:0003676">
    <property type="term" value="F:nucleic acid binding"/>
    <property type="evidence" value="ECO:0007669"/>
    <property type="project" value="InterPro"/>
</dbReference>
<dbReference type="GO" id="GO:0016787">
    <property type="term" value="F:hydrolase activity"/>
    <property type="evidence" value="ECO:0007669"/>
    <property type="project" value="UniProtKB-KW"/>
</dbReference>
<dbReference type="Pfam" id="PF17921">
    <property type="entry name" value="Integrase_H2C2"/>
    <property type="match status" value="1"/>
</dbReference>
<keyword evidence="2" id="KW-0548">Nucleotidyltransferase</keyword>
<dbReference type="Pfam" id="PF17917">
    <property type="entry name" value="RT_RNaseH"/>
    <property type="match status" value="1"/>
</dbReference>
<dbReference type="InterPro" id="IPR043502">
    <property type="entry name" value="DNA/RNA_pol_sf"/>
</dbReference>
<evidence type="ECO:0000256" key="1">
    <source>
        <dbReference type="ARBA" id="ARBA00022679"/>
    </source>
</evidence>
<dbReference type="PANTHER" id="PTHR37984:SF5">
    <property type="entry name" value="PROTEIN NYNRIN-LIKE"/>
    <property type="match status" value="1"/>
</dbReference>
<dbReference type="Gene3D" id="1.10.340.70">
    <property type="match status" value="1"/>
</dbReference>
<dbReference type="SUPFAM" id="SSF56672">
    <property type="entry name" value="DNA/RNA polymerases"/>
    <property type="match status" value="1"/>
</dbReference>
<dbReference type="Gene3D" id="3.30.70.270">
    <property type="match status" value="1"/>
</dbReference>
<keyword evidence="5" id="KW-0378">Hydrolase</keyword>
<keyword evidence="6 10" id="KW-0695">RNA-directed DNA polymerase</keyword>
<evidence type="ECO:0000256" key="5">
    <source>
        <dbReference type="ARBA" id="ARBA00022801"/>
    </source>
</evidence>
<dbReference type="Pfam" id="PF00665">
    <property type="entry name" value="rve"/>
    <property type="match status" value="1"/>
</dbReference>
<dbReference type="PANTHER" id="PTHR37984">
    <property type="entry name" value="PROTEIN CBG26694"/>
    <property type="match status" value="1"/>
</dbReference>
<reference evidence="10" key="1">
    <citation type="journal article" date="2019" name="Sci. Rep.">
        <title>Draft genome of Tanacetum cinerariifolium, the natural source of mosquito coil.</title>
        <authorList>
            <person name="Yamashiro T."/>
            <person name="Shiraishi A."/>
            <person name="Satake H."/>
            <person name="Nakayama K."/>
        </authorList>
    </citation>
    <scope>NUCLEOTIDE SEQUENCE</scope>
</reference>
<dbReference type="InterPro" id="IPR036397">
    <property type="entry name" value="RNaseH_sf"/>
</dbReference>
<evidence type="ECO:0000259" key="9">
    <source>
        <dbReference type="PROSITE" id="PS50994"/>
    </source>
</evidence>
<feature type="domain" description="Integrase catalytic" evidence="9">
    <location>
        <begin position="1364"/>
        <end position="1538"/>
    </location>
</feature>
<dbReference type="GO" id="GO:0004519">
    <property type="term" value="F:endonuclease activity"/>
    <property type="evidence" value="ECO:0007669"/>
    <property type="project" value="UniProtKB-KW"/>
</dbReference>
<keyword evidence="1" id="KW-0808">Transferase</keyword>
<dbReference type="InterPro" id="IPR012337">
    <property type="entry name" value="RNaseH-like_sf"/>
</dbReference>
<evidence type="ECO:0000256" key="8">
    <source>
        <dbReference type="SAM" id="MobiDB-lite"/>
    </source>
</evidence>
<keyword evidence="3" id="KW-0540">Nuclease</keyword>
<comment type="caution">
    <text evidence="10">The sequence shown here is derived from an EMBL/GenBank/DDBJ whole genome shotgun (WGS) entry which is preliminary data.</text>
</comment>
<evidence type="ECO:0000256" key="4">
    <source>
        <dbReference type="ARBA" id="ARBA00022759"/>
    </source>
</evidence>
<dbReference type="Gene3D" id="3.10.10.10">
    <property type="entry name" value="HIV Type 1 Reverse Transcriptase, subunit A, domain 1"/>
    <property type="match status" value="1"/>
</dbReference>
<name>A0A6L2NU96_TANCI</name>
<dbReference type="InterPro" id="IPR050951">
    <property type="entry name" value="Retrovirus_Pol_polyprotein"/>
</dbReference>
<proteinExistence type="predicted"/>